<dbReference type="EMBL" id="JBHUKS010000011">
    <property type="protein sequence ID" value="MFD2469078.1"/>
    <property type="molecule type" value="Genomic_DNA"/>
</dbReference>
<accession>A0ABW5H716</accession>
<dbReference type="RefSeq" id="WP_378305180.1">
    <property type="nucleotide sequence ID" value="NZ_JBHUKS010000011.1"/>
</dbReference>
<sequence>MAAYIRGIAVDYHNPDGWWVMNPLLEVPNVSDLDEYPVEVVLADEPGVVNVKASAHDGSSVALTWDVTAGSARICWKRADDVQWIVEREGLSKISVREERDRIEFWIWSGGYGFRGELVVRIGKHVYISDVLLRV</sequence>
<dbReference type="Proteomes" id="UP001597483">
    <property type="component" value="Unassembled WGS sequence"/>
</dbReference>
<name>A0ABW5H716_9PSEU</name>
<comment type="caution">
    <text evidence="1">The sequence shown here is derived from an EMBL/GenBank/DDBJ whole genome shotgun (WGS) entry which is preliminary data.</text>
</comment>
<evidence type="ECO:0000313" key="1">
    <source>
        <dbReference type="EMBL" id="MFD2469078.1"/>
    </source>
</evidence>
<keyword evidence="2" id="KW-1185">Reference proteome</keyword>
<proteinExistence type="predicted"/>
<protein>
    <submittedName>
        <fullName evidence="1">Uncharacterized protein</fullName>
    </submittedName>
</protein>
<organism evidence="1 2">
    <name type="scientific">Amycolatopsis silviterrae</name>
    <dbReference type="NCBI Taxonomy" id="1656914"/>
    <lineage>
        <taxon>Bacteria</taxon>
        <taxon>Bacillati</taxon>
        <taxon>Actinomycetota</taxon>
        <taxon>Actinomycetes</taxon>
        <taxon>Pseudonocardiales</taxon>
        <taxon>Pseudonocardiaceae</taxon>
        <taxon>Amycolatopsis</taxon>
    </lineage>
</organism>
<gene>
    <name evidence="1" type="ORF">ACFSVL_16950</name>
</gene>
<reference evidence="2" key="1">
    <citation type="journal article" date="2019" name="Int. J. Syst. Evol. Microbiol.">
        <title>The Global Catalogue of Microorganisms (GCM) 10K type strain sequencing project: providing services to taxonomists for standard genome sequencing and annotation.</title>
        <authorList>
            <consortium name="The Broad Institute Genomics Platform"/>
            <consortium name="The Broad Institute Genome Sequencing Center for Infectious Disease"/>
            <person name="Wu L."/>
            <person name="Ma J."/>
        </authorList>
    </citation>
    <scope>NUCLEOTIDE SEQUENCE [LARGE SCALE GENOMIC DNA]</scope>
    <source>
        <strain evidence="2">CGMCC 4.7641</strain>
    </source>
</reference>
<evidence type="ECO:0000313" key="2">
    <source>
        <dbReference type="Proteomes" id="UP001597483"/>
    </source>
</evidence>